<evidence type="ECO:0000256" key="4">
    <source>
        <dbReference type="ARBA" id="ARBA00023125"/>
    </source>
</evidence>
<keyword evidence="5" id="KW-0804">Transcription</keyword>
<evidence type="ECO:0000256" key="5">
    <source>
        <dbReference type="ARBA" id="ARBA00023163"/>
    </source>
</evidence>
<dbReference type="SUPFAM" id="SSF88946">
    <property type="entry name" value="Sigma2 domain of RNA polymerase sigma factors"/>
    <property type="match status" value="1"/>
</dbReference>
<dbReference type="SUPFAM" id="SSF88659">
    <property type="entry name" value="Sigma3 and sigma4 domains of RNA polymerase sigma factors"/>
    <property type="match status" value="1"/>
</dbReference>
<evidence type="ECO:0000259" key="6">
    <source>
        <dbReference type="Pfam" id="PF04542"/>
    </source>
</evidence>
<gene>
    <name evidence="8" type="ORF">G5C60_26190</name>
</gene>
<keyword evidence="9" id="KW-1185">Reference proteome</keyword>
<evidence type="ECO:0000259" key="7">
    <source>
        <dbReference type="Pfam" id="PF04545"/>
    </source>
</evidence>
<dbReference type="Pfam" id="PF04542">
    <property type="entry name" value="Sigma70_r2"/>
    <property type="match status" value="1"/>
</dbReference>
<feature type="domain" description="RNA polymerase sigma-70 region 4" evidence="7">
    <location>
        <begin position="133"/>
        <end position="181"/>
    </location>
</feature>
<protein>
    <submittedName>
        <fullName evidence="8">Sigma-70 family RNA polymerase sigma factor</fullName>
    </submittedName>
</protein>
<evidence type="ECO:0000256" key="1">
    <source>
        <dbReference type="ARBA" id="ARBA00010641"/>
    </source>
</evidence>
<dbReference type="InterPro" id="IPR013325">
    <property type="entry name" value="RNA_pol_sigma_r2"/>
</dbReference>
<dbReference type="AlphaFoldDB" id="A0A6G4VAB2"/>
<dbReference type="InterPro" id="IPR013324">
    <property type="entry name" value="RNA_pol_sigma_r3/r4-like"/>
</dbReference>
<dbReference type="InterPro" id="IPR007630">
    <property type="entry name" value="RNA_pol_sigma70_r4"/>
</dbReference>
<dbReference type="PANTHER" id="PTHR43133:SF52">
    <property type="entry name" value="ECF RNA POLYMERASE SIGMA FACTOR SIGL"/>
    <property type="match status" value="1"/>
</dbReference>
<dbReference type="Gene3D" id="1.10.10.10">
    <property type="entry name" value="Winged helix-like DNA-binding domain superfamily/Winged helix DNA-binding domain"/>
    <property type="match status" value="1"/>
</dbReference>
<keyword evidence="4" id="KW-0238">DNA-binding</keyword>
<sequence>MMHVVVCGTGPVGAAVALSTDRTDDCEEFVRALYHHHATPLMRYAARLLGGDWHKAEDLLQEATARAWLRFASASTDPVSIRPWLFTVVRNLAMDHHRAQAIRPSETQAVENLDLSVDDAVERILTTQIVLDALSLLTPAQREVLSLTYYRGYSVVQAAEQLGIPPGTVKSRSHYALRALRDTLHTRGVVRS</sequence>
<dbReference type="NCBIfam" id="TIGR02937">
    <property type="entry name" value="sigma70-ECF"/>
    <property type="match status" value="1"/>
</dbReference>
<dbReference type="GO" id="GO:0006352">
    <property type="term" value="P:DNA-templated transcription initiation"/>
    <property type="evidence" value="ECO:0007669"/>
    <property type="project" value="InterPro"/>
</dbReference>
<comment type="caution">
    <text evidence="8">The sequence shown here is derived from an EMBL/GenBank/DDBJ whole genome shotgun (WGS) entry which is preliminary data.</text>
</comment>
<keyword evidence="3" id="KW-0731">Sigma factor</keyword>
<evidence type="ECO:0000313" key="9">
    <source>
        <dbReference type="Proteomes" id="UP000472335"/>
    </source>
</evidence>
<dbReference type="InterPro" id="IPR036388">
    <property type="entry name" value="WH-like_DNA-bd_sf"/>
</dbReference>
<dbReference type="Proteomes" id="UP000472335">
    <property type="component" value="Unassembled WGS sequence"/>
</dbReference>
<dbReference type="Pfam" id="PF04545">
    <property type="entry name" value="Sigma70_r4"/>
    <property type="match status" value="1"/>
</dbReference>
<dbReference type="InterPro" id="IPR039425">
    <property type="entry name" value="RNA_pol_sigma-70-like"/>
</dbReference>
<evidence type="ECO:0000313" key="8">
    <source>
        <dbReference type="EMBL" id="NGO10996.1"/>
    </source>
</evidence>
<keyword evidence="2" id="KW-0805">Transcription regulation</keyword>
<dbReference type="InterPro" id="IPR014284">
    <property type="entry name" value="RNA_pol_sigma-70_dom"/>
</dbReference>
<feature type="domain" description="RNA polymerase sigma-70 region 2" evidence="6">
    <location>
        <begin position="33"/>
        <end position="101"/>
    </location>
</feature>
<dbReference type="PANTHER" id="PTHR43133">
    <property type="entry name" value="RNA POLYMERASE ECF-TYPE SIGMA FACTO"/>
    <property type="match status" value="1"/>
</dbReference>
<dbReference type="GO" id="GO:0003677">
    <property type="term" value="F:DNA binding"/>
    <property type="evidence" value="ECO:0007669"/>
    <property type="project" value="UniProtKB-KW"/>
</dbReference>
<accession>A0A6G4VAB2</accession>
<reference evidence="8 9" key="1">
    <citation type="submission" date="2020-02" db="EMBL/GenBank/DDBJ databases">
        <title>Whole-genome analyses of novel actinobacteria.</title>
        <authorList>
            <person name="Sahin N."/>
            <person name="Gencbay T."/>
        </authorList>
    </citation>
    <scope>NUCLEOTIDE SEQUENCE [LARGE SCALE GENOMIC DNA]</scope>
    <source>
        <strain evidence="8 9">HC44</strain>
    </source>
</reference>
<organism evidence="8 9">
    <name type="scientific">Streptomyces scabichelini</name>
    <dbReference type="NCBI Taxonomy" id="2711217"/>
    <lineage>
        <taxon>Bacteria</taxon>
        <taxon>Bacillati</taxon>
        <taxon>Actinomycetota</taxon>
        <taxon>Actinomycetes</taxon>
        <taxon>Kitasatosporales</taxon>
        <taxon>Streptomycetaceae</taxon>
        <taxon>Streptomyces</taxon>
    </lineage>
</organism>
<dbReference type="InterPro" id="IPR007627">
    <property type="entry name" value="RNA_pol_sigma70_r2"/>
</dbReference>
<dbReference type="GO" id="GO:0016987">
    <property type="term" value="F:sigma factor activity"/>
    <property type="evidence" value="ECO:0007669"/>
    <property type="project" value="UniProtKB-KW"/>
</dbReference>
<evidence type="ECO:0000256" key="3">
    <source>
        <dbReference type="ARBA" id="ARBA00023082"/>
    </source>
</evidence>
<comment type="similarity">
    <text evidence="1">Belongs to the sigma-70 factor family. ECF subfamily.</text>
</comment>
<evidence type="ECO:0000256" key="2">
    <source>
        <dbReference type="ARBA" id="ARBA00023015"/>
    </source>
</evidence>
<name>A0A6G4VAB2_9ACTN</name>
<dbReference type="Gene3D" id="1.10.1740.10">
    <property type="match status" value="1"/>
</dbReference>
<dbReference type="EMBL" id="JAAKZY010000090">
    <property type="protein sequence ID" value="NGO10996.1"/>
    <property type="molecule type" value="Genomic_DNA"/>
</dbReference>
<proteinExistence type="inferred from homology"/>
<dbReference type="CDD" id="cd06171">
    <property type="entry name" value="Sigma70_r4"/>
    <property type="match status" value="1"/>
</dbReference>